<proteinExistence type="predicted"/>
<dbReference type="EMBL" id="JAKIKT010000004">
    <property type="protein sequence ID" value="MCL2914656.1"/>
    <property type="molecule type" value="Genomic_DNA"/>
</dbReference>
<evidence type="ECO:0000313" key="3">
    <source>
        <dbReference type="Proteomes" id="UP001202831"/>
    </source>
</evidence>
<organism evidence="2 3">
    <name type="scientific">Shewanella corallii</name>
    <dbReference type="NCBI Taxonomy" id="560080"/>
    <lineage>
        <taxon>Bacteria</taxon>
        <taxon>Pseudomonadati</taxon>
        <taxon>Pseudomonadota</taxon>
        <taxon>Gammaproteobacteria</taxon>
        <taxon>Alteromonadales</taxon>
        <taxon>Shewanellaceae</taxon>
        <taxon>Shewanella</taxon>
    </lineage>
</organism>
<feature type="chain" id="PRO_5046113147" description="Lipoprotein" evidence="1">
    <location>
        <begin position="21"/>
        <end position="208"/>
    </location>
</feature>
<evidence type="ECO:0000256" key="1">
    <source>
        <dbReference type="SAM" id="SignalP"/>
    </source>
</evidence>
<gene>
    <name evidence="2" type="ORF">L2725_12845</name>
</gene>
<dbReference type="Proteomes" id="UP001202831">
    <property type="component" value="Unassembled WGS sequence"/>
</dbReference>
<evidence type="ECO:0008006" key="4">
    <source>
        <dbReference type="Google" id="ProtNLM"/>
    </source>
</evidence>
<reference evidence="2 3" key="1">
    <citation type="submission" date="2022-01" db="EMBL/GenBank/DDBJ databases">
        <title>Whole genome-based taxonomy of the Shewanellaceae.</title>
        <authorList>
            <person name="Martin-Rodriguez A.J."/>
        </authorList>
    </citation>
    <scope>NUCLEOTIDE SEQUENCE [LARGE SCALE GENOMIC DNA]</scope>
    <source>
        <strain evidence="2 3">DSM 21332</strain>
    </source>
</reference>
<keyword evidence="1" id="KW-0732">Signal</keyword>
<accession>A0ABT0N9X7</accession>
<feature type="signal peptide" evidence="1">
    <location>
        <begin position="1"/>
        <end position="20"/>
    </location>
</feature>
<dbReference type="RefSeq" id="WP_249249330.1">
    <property type="nucleotide sequence ID" value="NZ_JAKIKT010000004.1"/>
</dbReference>
<keyword evidence="3" id="KW-1185">Reference proteome</keyword>
<sequence>MNQIKILACVSLTWLLMACAGSPKTEMTLAIPDDNYISFTGKGAGAGMALMSTMGPVGVAIGVAIDEGIAKEIRSNLGVDQGTTDELAQEALSSVCNCIVKLVKPAVDSERDENTPQNLPINEMLARIRINSIAFSLVNGSDEEVAVKISATLSGTVETQEFSQVVTSDIAGNPVTLEAIRTNKPIAMELLNKTYSELFMNIFKEKSI</sequence>
<comment type="caution">
    <text evidence="2">The sequence shown here is derived from an EMBL/GenBank/DDBJ whole genome shotgun (WGS) entry which is preliminary data.</text>
</comment>
<name>A0ABT0N9X7_9GAMM</name>
<dbReference type="PROSITE" id="PS51257">
    <property type="entry name" value="PROKAR_LIPOPROTEIN"/>
    <property type="match status" value="1"/>
</dbReference>
<protein>
    <recommendedName>
        <fullName evidence="4">Lipoprotein</fullName>
    </recommendedName>
</protein>
<evidence type="ECO:0000313" key="2">
    <source>
        <dbReference type="EMBL" id="MCL2914656.1"/>
    </source>
</evidence>